<dbReference type="InterPro" id="IPR002935">
    <property type="entry name" value="SAM_O-MeTrfase"/>
</dbReference>
<dbReference type="HAMAP" id="MF_02217">
    <property type="entry name" value="TrmR_methyltr"/>
    <property type="match status" value="1"/>
</dbReference>
<comment type="similarity">
    <text evidence="4">Belongs to the class I-like SAM-binding methyltransferase superfamily. Cation-dependent O-methyltransferase family.</text>
</comment>
<dbReference type="GO" id="GO:0008171">
    <property type="term" value="F:O-methyltransferase activity"/>
    <property type="evidence" value="ECO:0007669"/>
    <property type="project" value="InterPro"/>
</dbReference>
<keyword evidence="4" id="KW-0460">Magnesium</keyword>
<reference evidence="5 6" key="1">
    <citation type="submission" date="2016-10" db="EMBL/GenBank/DDBJ databases">
        <authorList>
            <person name="de Groot N.N."/>
        </authorList>
    </citation>
    <scope>NUCLEOTIDE SEQUENCE [LARGE SCALE GENOMIC DNA]</scope>
    <source>
        <strain evidence="5 6">DSM 23126</strain>
    </source>
</reference>
<proteinExistence type="inferred from homology"/>
<dbReference type="InterPro" id="IPR050362">
    <property type="entry name" value="Cation-dep_OMT"/>
</dbReference>
<evidence type="ECO:0000313" key="5">
    <source>
        <dbReference type="EMBL" id="SDW26719.1"/>
    </source>
</evidence>
<feature type="binding site" evidence="4">
    <location>
        <position position="133"/>
    </location>
    <ligand>
        <name>S-adenosyl-L-methionine</name>
        <dbReference type="ChEBI" id="CHEBI:59789"/>
    </ligand>
</feature>
<comment type="subunit">
    <text evidence="4">Homodimer.</text>
</comment>
<keyword evidence="4" id="KW-0819">tRNA processing</keyword>
<name>A0A1H2S6Y3_9BACI</name>
<dbReference type="InterPro" id="IPR043675">
    <property type="entry name" value="TrmR_methyltr"/>
</dbReference>
<dbReference type="Pfam" id="PF01596">
    <property type="entry name" value="Methyltransf_3"/>
    <property type="match status" value="1"/>
</dbReference>
<dbReference type="CDD" id="cd02440">
    <property type="entry name" value="AdoMet_MTases"/>
    <property type="match status" value="1"/>
</dbReference>
<evidence type="ECO:0000256" key="3">
    <source>
        <dbReference type="ARBA" id="ARBA00022691"/>
    </source>
</evidence>
<dbReference type="GO" id="GO:0030488">
    <property type="term" value="P:tRNA methylation"/>
    <property type="evidence" value="ECO:0007669"/>
    <property type="project" value="UniProtKB-UniRule"/>
</dbReference>
<dbReference type="GO" id="GO:0000287">
    <property type="term" value="F:magnesium ion binding"/>
    <property type="evidence" value="ECO:0007669"/>
    <property type="project" value="UniProtKB-UniRule"/>
</dbReference>
<evidence type="ECO:0000256" key="1">
    <source>
        <dbReference type="ARBA" id="ARBA00022603"/>
    </source>
</evidence>
<comment type="function">
    <text evidence="4">Catalyzes the methylation of 5-hydroxyuridine (ho5U) to form 5-methoxyuridine (mo5U) at position 34 in tRNAs.</text>
</comment>
<keyword evidence="2 4" id="KW-0808">Transferase</keyword>
<gene>
    <name evidence="4" type="primary">trmR</name>
    <name evidence="5" type="ORF">SAMN05421781_1037</name>
</gene>
<evidence type="ECO:0000256" key="2">
    <source>
        <dbReference type="ARBA" id="ARBA00022679"/>
    </source>
</evidence>
<keyword evidence="4" id="KW-0479">Metal-binding</keyword>
<feature type="binding site" evidence="4">
    <location>
        <position position="85"/>
    </location>
    <ligand>
        <name>S-adenosyl-L-methionine</name>
        <dbReference type="ChEBI" id="CHEBI:59789"/>
    </ligand>
</feature>
<dbReference type="Gene3D" id="3.40.50.150">
    <property type="entry name" value="Vaccinia Virus protein VP39"/>
    <property type="match status" value="1"/>
</dbReference>
<dbReference type="PANTHER" id="PTHR10509:SF14">
    <property type="entry name" value="CAFFEOYL-COA O-METHYLTRANSFERASE 3-RELATED"/>
    <property type="match status" value="1"/>
</dbReference>
<dbReference type="Proteomes" id="UP000199488">
    <property type="component" value="Unassembled WGS sequence"/>
</dbReference>
<evidence type="ECO:0000313" key="6">
    <source>
        <dbReference type="Proteomes" id="UP000199488"/>
    </source>
</evidence>
<dbReference type="InterPro" id="IPR029063">
    <property type="entry name" value="SAM-dependent_MTases_sf"/>
</dbReference>
<organism evidence="5 6">
    <name type="scientific">Marinococcus luteus</name>
    <dbReference type="NCBI Taxonomy" id="1122204"/>
    <lineage>
        <taxon>Bacteria</taxon>
        <taxon>Bacillati</taxon>
        <taxon>Bacillota</taxon>
        <taxon>Bacilli</taxon>
        <taxon>Bacillales</taxon>
        <taxon>Bacillaceae</taxon>
        <taxon>Marinococcus</taxon>
    </lineage>
</organism>
<dbReference type="RefSeq" id="WP_176967651.1">
    <property type="nucleotide sequence ID" value="NZ_FNNC01000001.1"/>
</dbReference>
<dbReference type="GO" id="GO:0016300">
    <property type="term" value="F:tRNA (uridine) methyltransferase activity"/>
    <property type="evidence" value="ECO:0007669"/>
    <property type="project" value="UniProtKB-UniRule"/>
</dbReference>
<keyword evidence="3 4" id="KW-0949">S-adenosyl-L-methionine</keyword>
<accession>A0A1H2S6Y3</accession>
<keyword evidence="1 4" id="KW-0489">Methyltransferase</keyword>
<protein>
    <recommendedName>
        <fullName evidence="4">tRNA 5-hydroxyuridine methyltransferase</fullName>
        <ecNumber evidence="4">2.1.1.-</ecNumber>
    </recommendedName>
    <alternativeName>
        <fullName evidence="4">ho5U methyltransferase</fullName>
    </alternativeName>
</protein>
<dbReference type="EC" id="2.1.1.-" evidence="4"/>
<dbReference type="EMBL" id="FNNC01000001">
    <property type="protein sequence ID" value="SDW26719.1"/>
    <property type="molecule type" value="Genomic_DNA"/>
</dbReference>
<keyword evidence="6" id="KW-1185">Reference proteome</keyword>
<dbReference type="STRING" id="1122204.SAMN05421781_1037"/>
<evidence type="ECO:0000256" key="4">
    <source>
        <dbReference type="HAMAP-Rule" id="MF_02217"/>
    </source>
</evidence>
<feature type="binding site" evidence="4">
    <location>
        <position position="160"/>
    </location>
    <ligand>
        <name>Mg(2+)</name>
        <dbReference type="ChEBI" id="CHEBI:18420"/>
    </ligand>
</feature>
<feature type="binding site" evidence="4">
    <location>
        <position position="159"/>
    </location>
    <ligand>
        <name>Mg(2+)</name>
        <dbReference type="ChEBI" id="CHEBI:18420"/>
    </ligand>
</feature>
<dbReference type="SUPFAM" id="SSF53335">
    <property type="entry name" value="S-adenosyl-L-methionine-dependent methyltransferases"/>
    <property type="match status" value="1"/>
</dbReference>
<feature type="binding site" evidence="4">
    <location>
        <position position="38"/>
    </location>
    <ligand>
        <name>S-adenosyl-L-methionine</name>
        <dbReference type="ChEBI" id="CHEBI:59789"/>
    </ligand>
</feature>
<dbReference type="PANTHER" id="PTHR10509">
    <property type="entry name" value="O-METHYLTRANSFERASE-RELATED"/>
    <property type="match status" value="1"/>
</dbReference>
<comment type="catalytic activity">
    <reaction evidence="4">
        <text>5-hydroxyuridine(34) in tRNA + S-adenosyl-L-methionine = 5-methoxyuridine(34) in tRNA + S-adenosyl-L-homocysteine + H(+)</text>
        <dbReference type="Rhea" id="RHEA:60524"/>
        <dbReference type="Rhea" id="RHEA-COMP:13381"/>
        <dbReference type="Rhea" id="RHEA-COMP:15591"/>
        <dbReference type="ChEBI" id="CHEBI:15378"/>
        <dbReference type="ChEBI" id="CHEBI:57856"/>
        <dbReference type="ChEBI" id="CHEBI:59789"/>
        <dbReference type="ChEBI" id="CHEBI:136877"/>
        <dbReference type="ChEBI" id="CHEBI:143860"/>
    </reaction>
</comment>
<sequence>MPDINNHFNEYRKKLGIGPPPWFEEMIEEAERDRIPVMDEEALQFMIELLQLKKPASVLEIGTAIGYSALRMAAALPETSIVSVEKDEERYRRAAYYRSESPWQEQTTFILGDALNLQGKFSEGTAFDAVFIDASKGQYQQYFQLCEQLLAPEGLIISDNVLFRGLVADPEADIPERLQPMVKKIRAYNRWLVERKDFRTNIFPVGDGVAVSARFPEATGSIT</sequence>
<feature type="binding site" evidence="4">
    <location>
        <begin position="113"/>
        <end position="114"/>
    </location>
    <ligand>
        <name>S-adenosyl-L-methionine</name>
        <dbReference type="ChEBI" id="CHEBI:59789"/>
    </ligand>
</feature>
<dbReference type="GO" id="GO:0008757">
    <property type="term" value="F:S-adenosylmethionine-dependent methyltransferase activity"/>
    <property type="evidence" value="ECO:0007669"/>
    <property type="project" value="TreeGrafter"/>
</dbReference>
<dbReference type="PROSITE" id="PS51682">
    <property type="entry name" value="SAM_OMT_I"/>
    <property type="match status" value="1"/>
</dbReference>
<feature type="binding site" evidence="4">
    <location>
        <position position="68"/>
    </location>
    <ligand>
        <name>S-adenosyl-L-methionine</name>
        <dbReference type="ChEBI" id="CHEBI:59789"/>
    </ligand>
</feature>
<feature type="binding site" evidence="4">
    <location>
        <position position="133"/>
    </location>
    <ligand>
        <name>Mg(2+)</name>
        <dbReference type="ChEBI" id="CHEBI:18420"/>
    </ligand>
</feature>
<dbReference type="AlphaFoldDB" id="A0A1H2S6Y3"/>